<accession>A0AAE0YR07</accession>
<dbReference type="SUPFAM" id="SSF81321">
    <property type="entry name" value="Family A G protein-coupled receptor-like"/>
    <property type="match status" value="1"/>
</dbReference>
<evidence type="ECO:0000256" key="4">
    <source>
        <dbReference type="ARBA" id="ARBA00023136"/>
    </source>
</evidence>
<evidence type="ECO:0000313" key="8">
    <source>
        <dbReference type="EMBL" id="KAK3755272.1"/>
    </source>
</evidence>
<feature type="transmembrane region" description="Helical" evidence="6">
    <location>
        <begin position="146"/>
        <end position="167"/>
    </location>
</feature>
<sequence>MANFTAVLRAEPIFFTTEYNVIKIFIYHLWVCILIFGMASNTVSIMVFAKIGFRDNVTVTLLFLSVSDLLNLILKCTWTATYFILANHPQYIWPFDPLILRSVFFWPAYVFYDFSSFISVFLALARCVCVARPLRFKSMFTTSRTAIILVILFLVALAFRIPVMTIFRLTWGVNPMTNSTYRSIWVTDNFRQVYKANDIFNRNIVSWVAYITATTCVFILVFKLQEASRFRQAMQNKRHEVETENEKSAEPADKPKGDINPGAKTQKRVHNLSAKDLQDGVQGCSERQLYQELAPNPDGISSIRSQGAHVMGMCASHQ</sequence>
<evidence type="ECO:0000256" key="6">
    <source>
        <dbReference type="SAM" id="Phobius"/>
    </source>
</evidence>
<keyword evidence="3 6" id="KW-1133">Transmembrane helix</keyword>
<dbReference type="PANTHER" id="PTHR46641">
    <property type="entry name" value="FMRFAMIDE RECEPTOR-RELATED"/>
    <property type="match status" value="1"/>
</dbReference>
<feature type="transmembrane region" description="Helical" evidence="6">
    <location>
        <begin position="61"/>
        <end position="84"/>
    </location>
</feature>
<dbReference type="PROSITE" id="PS50262">
    <property type="entry name" value="G_PROTEIN_RECEP_F1_2"/>
    <property type="match status" value="1"/>
</dbReference>
<dbReference type="Proteomes" id="UP001283361">
    <property type="component" value="Unassembled WGS sequence"/>
</dbReference>
<feature type="transmembrane region" description="Helical" evidence="6">
    <location>
        <begin position="204"/>
        <end position="224"/>
    </location>
</feature>
<name>A0AAE0YR07_9GAST</name>
<proteinExistence type="predicted"/>
<feature type="transmembrane region" description="Helical" evidence="6">
    <location>
        <begin position="104"/>
        <end position="125"/>
    </location>
</feature>
<keyword evidence="2 6" id="KW-0812">Transmembrane</keyword>
<evidence type="ECO:0000256" key="1">
    <source>
        <dbReference type="ARBA" id="ARBA00004370"/>
    </source>
</evidence>
<evidence type="ECO:0000256" key="2">
    <source>
        <dbReference type="ARBA" id="ARBA00022692"/>
    </source>
</evidence>
<feature type="region of interest" description="Disordered" evidence="5">
    <location>
        <begin position="236"/>
        <end position="266"/>
    </location>
</feature>
<feature type="transmembrane region" description="Helical" evidence="6">
    <location>
        <begin position="24"/>
        <end position="49"/>
    </location>
</feature>
<dbReference type="Gene3D" id="1.20.1070.10">
    <property type="entry name" value="Rhodopsin 7-helix transmembrane proteins"/>
    <property type="match status" value="1"/>
</dbReference>
<evidence type="ECO:0000256" key="3">
    <source>
        <dbReference type="ARBA" id="ARBA00022989"/>
    </source>
</evidence>
<keyword evidence="9" id="KW-1185">Reference proteome</keyword>
<dbReference type="EMBL" id="JAWDGP010005603">
    <property type="protein sequence ID" value="KAK3755272.1"/>
    <property type="molecule type" value="Genomic_DNA"/>
</dbReference>
<keyword evidence="4 6" id="KW-0472">Membrane</keyword>
<feature type="compositionally biased region" description="Basic and acidic residues" evidence="5">
    <location>
        <begin position="237"/>
        <end position="257"/>
    </location>
</feature>
<protein>
    <recommendedName>
        <fullName evidence="7">G-protein coupled receptors family 1 profile domain-containing protein</fullName>
    </recommendedName>
</protein>
<feature type="domain" description="G-protein coupled receptors family 1 profile" evidence="7">
    <location>
        <begin position="40"/>
        <end position="162"/>
    </location>
</feature>
<dbReference type="PANTHER" id="PTHR46641:SF2">
    <property type="entry name" value="FMRFAMIDE RECEPTOR"/>
    <property type="match status" value="1"/>
</dbReference>
<evidence type="ECO:0000259" key="7">
    <source>
        <dbReference type="PROSITE" id="PS50262"/>
    </source>
</evidence>
<dbReference type="InterPro" id="IPR017452">
    <property type="entry name" value="GPCR_Rhodpsn_7TM"/>
</dbReference>
<comment type="caution">
    <text evidence="8">The sequence shown here is derived from an EMBL/GenBank/DDBJ whole genome shotgun (WGS) entry which is preliminary data.</text>
</comment>
<gene>
    <name evidence="8" type="ORF">RRG08_027530</name>
</gene>
<organism evidence="8 9">
    <name type="scientific">Elysia crispata</name>
    <name type="common">lettuce slug</name>
    <dbReference type="NCBI Taxonomy" id="231223"/>
    <lineage>
        <taxon>Eukaryota</taxon>
        <taxon>Metazoa</taxon>
        <taxon>Spiralia</taxon>
        <taxon>Lophotrochozoa</taxon>
        <taxon>Mollusca</taxon>
        <taxon>Gastropoda</taxon>
        <taxon>Heterobranchia</taxon>
        <taxon>Euthyneura</taxon>
        <taxon>Panpulmonata</taxon>
        <taxon>Sacoglossa</taxon>
        <taxon>Placobranchoidea</taxon>
        <taxon>Plakobranchidae</taxon>
        <taxon>Elysia</taxon>
    </lineage>
</organism>
<dbReference type="GO" id="GO:0016020">
    <property type="term" value="C:membrane"/>
    <property type="evidence" value="ECO:0007669"/>
    <property type="project" value="UniProtKB-SubCell"/>
</dbReference>
<evidence type="ECO:0000313" key="9">
    <source>
        <dbReference type="Proteomes" id="UP001283361"/>
    </source>
</evidence>
<reference evidence="8" key="1">
    <citation type="journal article" date="2023" name="G3 (Bethesda)">
        <title>A reference genome for the long-term kleptoplast-retaining sea slug Elysia crispata morphotype clarki.</title>
        <authorList>
            <person name="Eastman K.E."/>
            <person name="Pendleton A.L."/>
            <person name="Shaikh M.A."/>
            <person name="Suttiyut T."/>
            <person name="Ogas R."/>
            <person name="Tomko P."/>
            <person name="Gavelis G."/>
            <person name="Widhalm J.R."/>
            <person name="Wisecaver J.H."/>
        </authorList>
    </citation>
    <scope>NUCLEOTIDE SEQUENCE</scope>
    <source>
        <strain evidence="8">ECLA1</strain>
    </source>
</reference>
<dbReference type="AlphaFoldDB" id="A0AAE0YR07"/>
<evidence type="ECO:0000256" key="5">
    <source>
        <dbReference type="SAM" id="MobiDB-lite"/>
    </source>
</evidence>
<dbReference type="InterPro" id="IPR052954">
    <property type="entry name" value="GPCR-Ligand_Int"/>
</dbReference>
<comment type="subcellular location">
    <subcellularLocation>
        <location evidence="1">Membrane</location>
    </subcellularLocation>
</comment>